<keyword evidence="2" id="KW-0472">Membrane</keyword>
<evidence type="ECO:0000256" key="1">
    <source>
        <dbReference type="SAM" id="MobiDB-lite"/>
    </source>
</evidence>
<dbReference type="AlphaFoldDB" id="A0A1G7GKB8"/>
<feature type="transmembrane region" description="Helical" evidence="2">
    <location>
        <begin position="288"/>
        <end position="311"/>
    </location>
</feature>
<feature type="region of interest" description="Disordered" evidence="1">
    <location>
        <begin position="126"/>
        <end position="146"/>
    </location>
</feature>
<proteinExistence type="predicted"/>
<reference evidence="3 4" key="1">
    <citation type="submission" date="2016-10" db="EMBL/GenBank/DDBJ databases">
        <authorList>
            <person name="de Groot N.N."/>
        </authorList>
    </citation>
    <scope>NUCLEOTIDE SEQUENCE [LARGE SCALE GENOMIC DNA]</scope>
    <source>
        <strain evidence="3 4">CGMCC 4.1859</strain>
    </source>
</reference>
<keyword evidence="2" id="KW-0812">Transmembrane</keyword>
<feature type="transmembrane region" description="Helical" evidence="2">
    <location>
        <begin position="243"/>
        <end position="267"/>
    </location>
</feature>
<evidence type="ECO:0000313" key="3">
    <source>
        <dbReference type="EMBL" id="SDE88503.1"/>
    </source>
</evidence>
<name>A0A1G7GKB8_9ACTN</name>
<feature type="transmembrane region" description="Helical" evidence="2">
    <location>
        <begin position="177"/>
        <end position="195"/>
    </location>
</feature>
<keyword evidence="2" id="KW-1133">Transmembrane helix</keyword>
<protein>
    <recommendedName>
        <fullName evidence="5">Integral membrane protein</fullName>
    </recommendedName>
</protein>
<dbReference type="Proteomes" id="UP000198614">
    <property type="component" value="Unassembled WGS sequence"/>
</dbReference>
<sequence length="420" mass="42413">MNELHTDPETTGNAPATRGRGTGTSSGTGIGTGIGIGIGTGIGTEASTSDGREPATASPASAPDPRPGTADPVKALMNRHHDLCARAVDHLEIAAGLEAHGVTDRTAARFRHRDVFSLAEEMYARFPRDPDAPPPHPAPAHRPGTGRPAPALLALLPGLLCVATVVAARSTDGRSRLALAVLGILLVGLAVPTLLRRGPLAGPHRAASGTRGWTFWLLTYAFLGDGLLEEGLTGGPDGPWSPATAPLLALALACAPAVWCAGLFTALSGRRLGTSRALDDFAASARPVLLGAFALFLGALLGLLALCGTLLGEHPAYAGAGALGALLLLARLLTAHGFPHAPAVALATAGAAEGLSLATVFASRLPGCSLLSVPVQTVTDAWGAGSVPALACGTAATVLLLHATRTLTRASAHAVPHEPR</sequence>
<feature type="region of interest" description="Disordered" evidence="1">
    <location>
        <begin position="1"/>
        <end position="73"/>
    </location>
</feature>
<accession>A0A1G7GKB8</accession>
<organism evidence="3 4">
    <name type="scientific">Streptomyces griseoaurantiacus</name>
    <dbReference type="NCBI Taxonomy" id="68213"/>
    <lineage>
        <taxon>Bacteria</taxon>
        <taxon>Bacillati</taxon>
        <taxon>Actinomycetota</taxon>
        <taxon>Actinomycetes</taxon>
        <taxon>Kitasatosporales</taxon>
        <taxon>Streptomycetaceae</taxon>
        <taxon>Streptomyces</taxon>
        <taxon>Streptomyces aurantiacus group</taxon>
    </lineage>
</organism>
<evidence type="ECO:0000256" key="2">
    <source>
        <dbReference type="SAM" id="Phobius"/>
    </source>
</evidence>
<feature type="transmembrane region" description="Helical" evidence="2">
    <location>
        <begin position="151"/>
        <end position="171"/>
    </location>
</feature>
<feature type="transmembrane region" description="Helical" evidence="2">
    <location>
        <begin position="341"/>
        <end position="361"/>
    </location>
</feature>
<dbReference type="OrthoDB" id="4339140at2"/>
<gene>
    <name evidence="3" type="ORF">SAMN05216260_104290</name>
</gene>
<evidence type="ECO:0008006" key="5">
    <source>
        <dbReference type="Google" id="ProtNLM"/>
    </source>
</evidence>
<feature type="compositionally biased region" description="Low complexity" evidence="1">
    <location>
        <begin position="54"/>
        <end position="63"/>
    </location>
</feature>
<feature type="transmembrane region" description="Helical" evidence="2">
    <location>
        <begin position="381"/>
        <end position="401"/>
    </location>
</feature>
<feature type="compositionally biased region" description="Gly residues" evidence="1">
    <location>
        <begin position="20"/>
        <end position="42"/>
    </location>
</feature>
<dbReference type="EMBL" id="FNAX01000004">
    <property type="protein sequence ID" value="SDE88503.1"/>
    <property type="molecule type" value="Genomic_DNA"/>
</dbReference>
<feature type="transmembrane region" description="Helical" evidence="2">
    <location>
        <begin position="317"/>
        <end position="334"/>
    </location>
</feature>
<evidence type="ECO:0000313" key="4">
    <source>
        <dbReference type="Proteomes" id="UP000198614"/>
    </source>
</evidence>